<evidence type="ECO:0000313" key="2">
    <source>
        <dbReference type="Proteomes" id="UP000830837"/>
    </source>
</evidence>
<protein>
    <submittedName>
        <fullName evidence="1">Uncharacterized protein</fullName>
    </submittedName>
</protein>
<sequence length="222" mass="25974">MRPITVPQKAYKFMKPCFLRKLETTKKIFVNHLNNYPESRHGSVIGDDLEGHASKNVTLNSHIFTENDLNTPLGAHLSQFFNFEGVSNIQLTGGNFITKEVDDNCYVYCLCEEYDDYVKKEFGGSCLIIENFPQFLTELNKCMLRKKKFLLTAAKCTYLTDREQKFDAKDPNFNIIPGLIKDIRYRNQKEYRVLWKNIDNSLIDKPLEIYCPSALKYCRFEY</sequence>
<keyword evidence="2" id="KW-1185">Reference proteome</keyword>
<evidence type="ECO:0000313" key="1">
    <source>
        <dbReference type="EMBL" id="UPV77792.1"/>
    </source>
</evidence>
<organism evidence="1 2">
    <name type="scientific">Bacillus rugosus</name>
    <dbReference type="NCBI Taxonomy" id="2715209"/>
    <lineage>
        <taxon>Bacteria</taxon>
        <taxon>Bacillati</taxon>
        <taxon>Bacillota</taxon>
        <taxon>Bacilli</taxon>
        <taxon>Bacillales</taxon>
        <taxon>Bacillaceae</taxon>
        <taxon>Bacillus</taxon>
    </lineage>
</organism>
<reference evidence="1" key="1">
    <citation type="submission" date="2022-04" db="EMBL/GenBank/DDBJ databases">
        <title>Complete genome of Bacillus.</title>
        <authorList>
            <person name="Kong X."/>
            <person name="Hou M."/>
        </authorList>
    </citation>
    <scope>NUCLEOTIDE SEQUENCE</scope>
    <source>
        <strain evidence="1">A78.1</strain>
    </source>
</reference>
<name>A0ACD3ZUR1_9BACI</name>
<dbReference type="EMBL" id="CP096590">
    <property type="protein sequence ID" value="UPV77792.1"/>
    <property type="molecule type" value="Genomic_DNA"/>
</dbReference>
<dbReference type="Proteomes" id="UP000830837">
    <property type="component" value="Chromosome"/>
</dbReference>
<proteinExistence type="predicted"/>
<accession>A0ACD3ZUR1</accession>
<gene>
    <name evidence="1" type="ORF">M0696_13065</name>
</gene>